<accession>A0A165E6U5</accession>
<proteinExistence type="predicted"/>
<evidence type="ECO:0000313" key="3">
    <source>
        <dbReference type="EMBL" id="KZT06351.1"/>
    </source>
</evidence>
<dbReference type="InParanoid" id="A0A165E6U5"/>
<dbReference type="SUPFAM" id="SSF57850">
    <property type="entry name" value="RING/U-box"/>
    <property type="match status" value="1"/>
</dbReference>
<keyword evidence="1" id="KW-0863">Zinc-finger</keyword>
<gene>
    <name evidence="3" type="ORF">LAESUDRAFT_192104</name>
</gene>
<evidence type="ECO:0000259" key="2">
    <source>
        <dbReference type="PROSITE" id="PS50089"/>
    </source>
</evidence>
<dbReference type="GO" id="GO:0006301">
    <property type="term" value="P:DNA damage tolerance"/>
    <property type="evidence" value="ECO:0007669"/>
    <property type="project" value="InterPro"/>
</dbReference>
<name>A0A165E6U5_9APHY</name>
<keyword evidence="1" id="KW-0479">Metal-binding</keyword>
<dbReference type="InterPro" id="IPR039577">
    <property type="entry name" value="Rad18"/>
</dbReference>
<sequence>MRLSELGIAEDGAECPPKGGAFSSPRKRCRAEFSETEPCSLRKKARKTREEKDLIDPYAGVRQALAELGDEFTCPICCDLMAAAHLCNPCGHTICGECGWNWTMQAKSSPTCAICRAALAPHSAMIPNFALDNAIEKHVAAIAASGCTDWQPSGSKYIDWTTRKEKWRTGASKRAAASRRATRTQHAVHAPAAQSFTRARHGGVAPAAPAFPYAVIDLSVMDYEGYEGYEDSSHDEVFGDVAYFWE</sequence>
<dbReference type="AlphaFoldDB" id="A0A165E6U5"/>
<reference evidence="3 4" key="1">
    <citation type="journal article" date="2016" name="Mol. Biol. Evol.">
        <title>Comparative Genomics of Early-Diverging Mushroom-Forming Fungi Provides Insights into the Origins of Lignocellulose Decay Capabilities.</title>
        <authorList>
            <person name="Nagy L.G."/>
            <person name="Riley R."/>
            <person name="Tritt A."/>
            <person name="Adam C."/>
            <person name="Daum C."/>
            <person name="Floudas D."/>
            <person name="Sun H."/>
            <person name="Yadav J.S."/>
            <person name="Pangilinan J."/>
            <person name="Larsson K.H."/>
            <person name="Matsuura K."/>
            <person name="Barry K."/>
            <person name="Labutti K."/>
            <person name="Kuo R."/>
            <person name="Ohm R.A."/>
            <person name="Bhattacharya S.S."/>
            <person name="Shirouzu T."/>
            <person name="Yoshinaga Y."/>
            <person name="Martin F.M."/>
            <person name="Grigoriev I.V."/>
            <person name="Hibbett D.S."/>
        </authorList>
    </citation>
    <scope>NUCLEOTIDE SEQUENCE [LARGE SCALE GENOMIC DNA]</scope>
    <source>
        <strain evidence="3 4">93-53</strain>
    </source>
</reference>
<dbReference type="STRING" id="1314785.A0A165E6U5"/>
<organism evidence="3 4">
    <name type="scientific">Laetiporus sulphureus 93-53</name>
    <dbReference type="NCBI Taxonomy" id="1314785"/>
    <lineage>
        <taxon>Eukaryota</taxon>
        <taxon>Fungi</taxon>
        <taxon>Dikarya</taxon>
        <taxon>Basidiomycota</taxon>
        <taxon>Agaricomycotina</taxon>
        <taxon>Agaricomycetes</taxon>
        <taxon>Polyporales</taxon>
        <taxon>Laetiporus</taxon>
    </lineage>
</organism>
<dbReference type="OrthoDB" id="6105938at2759"/>
<feature type="domain" description="RING-type" evidence="2">
    <location>
        <begin position="74"/>
        <end position="116"/>
    </location>
</feature>
<dbReference type="GO" id="GO:0008270">
    <property type="term" value="F:zinc ion binding"/>
    <property type="evidence" value="ECO:0007669"/>
    <property type="project" value="UniProtKB-KW"/>
</dbReference>
<dbReference type="InterPro" id="IPR013083">
    <property type="entry name" value="Znf_RING/FYVE/PHD"/>
</dbReference>
<dbReference type="GO" id="GO:0061630">
    <property type="term" value="F:ubiquitin protein ligase activity"/>
    <property type="evidence" value="ECO:0007669"/>
    <property type="project" value="InterPro"/>
</dbReference>
<keyword evidence="4" id="KW-1185">Reference proteome</keyword>
<dbReference type="InterPro" id="IPR001841">
    <property type="entry name" value="Znf_RING"/>
</dbReference>
<dbReference type="GO" id="GO:0003697">
    <property type="term" value="F:single-stranded DNA binding"/>
    <property type="evidence" value="ECO:0007669"/>
    <property type="project" value="InterPro"/>
</dbReference>
<dbReference type="PANTHER" id="PTHR14134">
    <property type="entry name" value="E3 UBIQUITIN-PROTEIN LIGASE RAD18"/>
    <property type="match status" value="1"/>
</dbReference>
<evidence type="ECO:0000256" key="1">
    <source>
        <dbReference type="PROSITE-ProRule" id="PRU00175"/>
    </source>
</evidence>
<dbReference type="PROSITE" id="PS50089">
    <property type="entry name" value="ZF_RING_2"/>
    <property type="match status" value="1"/>
</dbReference>
<dbReference type="RefSeq" id="XP_040764091.1">
    <property type="nucleotide sequence ID" value="XM_040901513.1"/>
</dbReference>
<dbReference type="GeneID" id="63818545"/>
<protein>
    <recommendedName>
        <fullName evidence="2">RING-type domain-containing protein</fullName>
    </recommendedName>
</protein>
<dbReference type="EMBL" id="KV427625">
    <property type="protein sequence ID" value="KZT06351.1"/>
    <property type="molecule type" value="Genomic_DNA"/>
</dbReference>
<dbReference type="GO" id="GO:0006513">
    <property type="term" value="P:protein monoubiquitination"/>
    <property type="evidence" value="ECO:0007669"/>
    <property type="project" value="InterPro"/>
</dbReference>
<evidence type="ECO:0000313" key="4">
    <source>
        <dbReference type="Proteomes" id="UP000076871"/>
    </source>
</evidence>
<dbReference type="Proteomes" id="UP000076871">
    <property type="component" value="Unassembled WGS sequence"/>
</dbReference>
<dbReference type="Gene3D" id="3.30.40.10">
    <property type="entry name" value="Zinc/RING finger domain, C3HC4 (zinc finger)"/>
    <property type="match status" value="1"/>
</dbReference>
<keyword evidence="1" id="KW-0862">Zinc</keyword>